<proteinExistence type="predicted"/>
<dbReference type="AlphaFoldDB" id="A0A2P2NM30"/>
<protein>
    <submittedName>
        <fullName evidence="2">Uncharacterized protein</fullName>
    </submittedName>
</protein>
<accession>A0A2P2NM30</accession>
<reference evidence="2" key="1">
    <citation type="submission" date="2018-02" db="EMBL/GenBank/DDBJ databases">
        <title>Rhizophora mucronata_Transcriptome.</title>
        <authorList>
            <person name="Meera S.P."/>
            <person name="Sreeshan A."/>
            <person name="Augustine A."/>
        </authorList>
    </citation>
    <scope>NUCLEOTIDE SEQUENCE</scope>
    <source>
        <tissue evidence="2">Leaf</tissue>
    </source>
</reference>
<name>A0A2P2NM30_RHIMU</name>
<feature type="region of interest" description="Disordered" evidence="1">
    <location>
        <begin position="1"/>
        <end position="27"/>
    </location>
</feature>
<organism evidence="2">
    <name type="scientific">Rhizophora mucronata</name>
    <name type="common">Asiatic mangrove</name>
    <dbReference type="NCBI Taxonomy" id="61149"/>
    <lineage>
        <taxon>Eukaryota</taxon>
        <taxon>Viridiplantae</taxon>
        <taxon>Streptophyta</taxon>
        <taxon>Embryophyta</taxon>
        <taxon>Tracheophyta</taxon>
        <taxon>Spermatophyta</taxon>
        <taxon>Magnoliopsida</taxon>
        <taxon>eudicotyledons</taxon>
        <taxon>Gunneridae</taxon>
        <taxon>Pentapetalae</taxon>
        <taxon>rosids</taxon>
        <taxon>fabids</taxon>
        <taxon>Malpighiales</taxon>
        <taxon>Rhizophoraceae</taxon>
        <taxon>Rhizophora</taxon>
    </lineage>
</organism>
<evidence type="ECO:0000313" key="2">
    <source>
        <dbReference type="EMBL" id="MBX43552.1"/>
    </source>
</evidence>
<sequence>MSLLPLNQCSNGSTSRTKRQKGYFIRP</sequence>
<evidence type="ECO:0000256" key="1">
    <source>
        <dbReference type="SAM" id="MobiDB-lite"/>
    </source>
</evidence>
<feature type="compositionally biased region" description="Polar residues" evidence="1">
    <location>
        <begin position="1"/>
        <end position="15"/>
    </location>
</feature>
<dbReference type="EMBL" id="GGEC01063068">
    <property type="protein sequence ID" value="MBX43552.1"/>
    <property type="molecule type" value="Transcribed_RNA"/>
</dbReference>